<dbReference type="InterPro" id="IPR003889">
    <property type="entry name" value="FYrich_C"/>
</dbReference>
<evidence type="ECO:0000313" key="4">
    <source>
        <dbReference type="EMBL" id="JAV74031.1"/>
    </source>
</evidence>
<keyword evidence="2" id="KW-0539">Nucleus</keyword>
<dbReference type="InterPro" id="IPR040092">
    <property type="entry name" value="TBRG1"/>
</dbReference>
<dbReference type="Pfam" id="PF05965">
    <property type="entry name" value="FYRC"/>
    <property type="match status" value="1"/>
</dbReference>
<dbReference type="AlphaFoldDB" id="A0A1Y1LM78"/>
<evidence type="ECO:0000256" key="1">
    <source>
        <dbReference type="ARBA" id="ARBA00004123"/>
    </source>
</evidence>
<comment type="subcellular location">
    <subcellularLocation>
        <location evidence="1">Nucleus</location>
    </subcellularLocation>
</comment>
<proteinExistence type="predicted"/>
<dbReference type="SMART" id="SM00542">
    <property type="entry name" value="FYRC"/>
    <property type="match status" value="1"/>
</dbReference>
<feature type="compositionally biased region" description="Low complexity" evidence="3">
    <location>
        <begin position="89"/>
        <end position="99"/>
    </location>
</feature>
<protein>
    <recommendedName>
        <fullName evidence="5">Transforming growth factor beta regulator 1</fullName>
    </recommendedName>
</protein>
<evidence type="ECO:0000256" key="3">
    <source>
        <dbReference type="SAM" id="MobiDB-lite"/>
    </source>
</evidence>
<dbReference type="GO" id="GO:0051726">
    <property type="term" value="P:regulation of cell cycle"/>
    <property type="evidence" value="ECO:0007669"/>
    <property type="project" value="TreeGrafter"/>
</dbReference>
<dbReference type="GO" id="GO:0005634">
    <property type="term" value="C:nucleus"/>
    <property type="evidence" value="ECO:0007669"/>
    <property type="project" value="UniProtKB-SubCell"/>
</dbReference>
<dbReference type="SMART" id="SM00541">
    <property type="entry name" value="FYRN"/>
    <property type="match status" value="1"/>
</dbReference>
<dbReference type="PANTHER" id="PTHR22715:SF0">
    <property type="entry name" value="TRANSFORMING GROWTH FACTOR BETA REGULATOR 1"/>
    <property type="match status" value="1"/>
</dbReference>
<accession>A0A1Y1LM78</accession>
<dbReference type="PROSITE" id="PS51543">
    <property type="entry name" value="FYRC"/>
    <property type="match status" value="1"/>
</dbReference>
<dbReference type="EMBL" id="GEZM01053513">
    <property type="protein sequence ID" value="JAV74031.1"/>
    <property type="molecule type" value="Transcribed_RNA"/>
</dbReference>
<dbReference type="PANTHER" id="PTHR22715">
    <property type="entry name" value="TRANSFORMING GROWTH FACTOR BETA REGULATED GENE 1"/>
    <property type="match status" value="1"/>
</dbReference>
<organism evidence="4">
    <name type="scientific">Photinus pyralis</name>
    <name type="common">Common eastern firefly</name>
    <name type="synonym">Lampyris pyralis</name>
    <dbReference type="NCBI Taxonomy" id="7054"/>
    <lineage>
        <taxon>Eukaryota</taxon>
        <taxon>Metazoa</taxon>
        <taxon>Ecdysozoa</taxon>
        <taxon>Arthropoda</taxon>
        <taxon>Hexapoda</taxon>
        <taxon>Insecta</taxon>
        <taxon>Pterygota</taxon>
        <taxon>Neoptera</taxon>
        <taxon>Endopterygota</taxon>
        <taxon>Coleoptera</taxon>
        <taxon>Polyphaga</taxon>
        <taxon>Elateriformia</taxon>
        <taxon>Elateroidea</taxon>
        <taxon>Lampyridae</taxon>
        <taxon>Lampyrinae</taxon>
        <taxon>Photinus</taxon>
    </lineage>
</organism>
<dbReference type="Gene3D" id="3.30.160.360">
    <property type="match status" value="1"/>
</dbReference>
<evidence type="ECO:0008006" key="5">
    <source>
        <dbReference type="Google" id="ProtNLM"/>
    </source>
</evidence>
<reference evidence="4" key="1">
    <citation type="journal article" date="2016" name="Sci. Rep.">
        <title>Molecular characterization of firefly nuptial gifts: a multi-omics approach sheds light on postcopulatory sexual selection.</title>
        <authorList>
            <person name="Al-Wathiqui N."/>
            <person name="Fallon T.R."/>
            <person name="South A."/>
            <person name="Weng J.K."/>
            <person name="Lewis S.M."/>
        </authorList>
    </citation>
    <scope>NUCLEOTIDE SEQUENCE</scope>
</reference>
<sequence>MNYSYSNKSSLTHAKITKPPGKYKTKLMMLKNTIRETVFENLALCDEVSEVQELILIRNEEKKFLLRKLCQIDPQVDIEVQRIINTNTTQTPLSTSTTPPKKPKKRSNNDDHKGSKRKLTSKTQKKLLQLIPLDQTGHPIYPIVLDNLSIHSIGEIVCDRPEFHSEEAIFPVDYISTRIYGSMKDPTSKCVYTCKISSMNDSPRFELTPDDDPTATIIGSSADMCHSLLLQQINDTLSLNVVSVRPRGNDFFGLTHPTVLNLIQSSPAAKKCTNYRWSKFEVSKSGECYVEDPDTCLSFESLQNSINYCKFKMTSEIHPQPSTSILQSKESFGSYYV</sequence>
<dbReference type="InterPro" id="IPR003888">
    <property type="entry name" value="FYrich_N"/>
</dbReference>
<feature type="region of interest" description="Disordered" evidence="3">
    <location>
        <begin position="89"/>
        <end position="121"/>
    </location>
</feature>
<evidence type="ECO:0000256" key="2">
    <source>
        <dbReference type="ARBA" id="ARBA00023242"/>
    </source>
</evidence>
<name>A0A1Y1LM78_PHOPY</name>
<dbReference type="PROSITE" id="PS51542">
    <property type="entry name" value="FYRN"/>
    <property type="match status" value="1"/>
</dbReference>
<dbReference type="Pfam" id="PF05964">
    <property type="entry name" value="FYRN"/>
    <property type="match status" value="1"/>
</dbReference>